<dbReference type="Gene3D" id="3.40.50.2000">
    <property type="entry name" value="Glycogen Phosphorylase B"/>
    <property type="match status" value="1"/>
</dbReference>
<accession>A0A090E9T8</accession>
<sequence>MRICFFASEKPRERLLADAFARGVIEHGDEIVIRPLTEEPQVANDCEVACMVGVKSKELFMSNWQAGVHTIMFDKGYCRHRLDGPVKLWEFWRVAVDGHHPTSKLMRVARPSDRWDRLELEMKPWRAAGEKIVIAGSSAKYHEFYSLDDPTSYARRVIKKLRKYSPERPIVYRPKPSWREAEPIEGTYFSRSPESIDQVLENAHVVITHGSNACFEAMLAGVPTIVLGDAVAKPVSSTRLNDIENPLLATDEERRQWAYNLAYCQYTMHEMSSGEAWNILRPQIYG</sequence>
<evidence type="ECO:0000313" key="2">
    <source>
        <dbReference type="Proteomes" id="UP000045285"/>
    </source>
</evidence>
<evidence type="ECO:0000313" key="1">
    <source>
        <dbReference type="EMBL" id="CDX26704.1"/>
    </source>
</evidence>
<reference evidence="2" key="1">
    <citation type="submission" date="2014-08" db="EMBL/GenBank/DDBJ databases">
        <authorList>
            <person name="Moulin L."/>
        </authorList>
    </citation>
    <scope>NUCLEOTIDE SEQUENCE [LARGE SCALE GENOMIC DNA]</scope>
</reference>
<dbReference type="SUPFAM" id="SSF53756">
    <property type="entry name" value="UDP-Glycosyltransferase/glycogen phosphorylase"/>
    <property type="match status" value="1"/>
</dbReference>
<name>A0A090E9T8_MESPL</name>
<dbReference type="Proteomes" id="UP000045285">
    <property type="component" value="Unassembled WGS sequence"/>
</dbReference>
<protein>
    <submittedName>
        <fullName evidence="1">Uncharacterized protein</fullName>
    </submittedName>
</protein>
<proteinExistence type="predicted"/>
<dbReference type="AlphaFoldDB" id="A0A090E9T8"/>
<organism evidence="1 2">
    <name type="scientific">Mesorhizobium plurifarium</name>
    <dbReference type="NCBI Taxonomy" id="69974"/>
    <lineage>
        <taxon>Bacteria</taxon>
        <taxon>Pseudomonadati</taxon>
        <taxon>Pseudomonadota</taxon>
        <taxon>Alphaproteobacteria</taxon>
        <taxon>Hyphomicrobiales</taxon>
        <taxon>Phyllobacteriaceae</taxon>
        <taxon>Mesorhizobium</taxon>
    </lineage>
</organism>
<gene>
    <name evidence="1" type="ORF">MPL3356_60505</name>
</gene>
<keyword evidence="2" id="KW-1185">Reference proteome</keyword>
<dbReference type="EMBL" id="CCMZ01000056">
    <property type="protein sequence ID" value="CDX26704.1"/>
    <property type="molecule type" value="Genomic_DNA"/>
</dbReference>